<name>A0A4S8ITF5_MUSBA</name>
<gene>
    <name evidence="1" type="ORF">C4D60_Mb06t37380</name>
</gene>
<organism evidence="1 2">
    <name type="scientific">Musa balbisiana</name>
    <name type="common">Banana</name>
    <dbReference type="NCBI Taxonomy" id="52838"/>
    <lineage>
        <taxon>Eukaryota</taxon>
        <taxon>Viridiplantae</taxon>
        <taxon>Streptophyta</taxon>
        <taxon>Embryophyta</taxon>
        <taxon>Tracheophyta</taxon>
        <taxon>Spermatophyta</taxon>
        <taxon>Magnoliopsida</taxon>
        <taxon>Liliopsida</taxon>
        <taxon>Zingiberales</taxon>
        <taxon>Musaceae</taxon>
        <taxon>Musa</taxon>
    </lineage>
</organism>
<reference evidence="1 2" key="1">
    <citation type="journal article" date="2019" name="Nat. Plants">
        <title>Genome sequencing of Musa balbisiana reveals subgenome evolution and function divergence in polyploid bananas.</title>
        <authorList>
            <person name="Yao X."/>
        </authorList>
    </citation>
    <scope>NUCLEOTIDE SEQUENCE [LARGE SCALE GENOMIC DNA]</scope>
    <source>
        <strain evidence="2">cv. DH-PKW</strain>
        <tissue evidence="1">Leaves</tissue>
    </source>
</reference>
<evidence type="ECO:0000313" key="1">
    <source>
        <dbReference type="EMBL" id="THU52038.1"/>
    </source>
</evidence>
<dbReference type="EMBL" id="PYDT01000009">
    <property type="protein sequence ID" value="THU52038.1"/>
    <property type="molecule type" value="Genomic_DNA"/>
</dbReference>
<sequence length="64" mass="7090">MVGLPETDDILSDAWDYKGRPAVRSRTGGWSGAAMILGMYPNLKLWPLVVRVNLLQAFVFLALV</sequence>
<dbReference type="Proteomes" id="UP000317650">
    <property type="component" value="Chromosome 6"/>
</dbReference>
<keyword evidence="2" id="KW-1185">Reference proteome</keyword>
<evidence type="ECO:0000313" key="2">
    <source>
        <dbReference type="Proteomes" id="UP000317650"/>
    </source>
</evidence>
<accession>A0A4S8ITF5</accession>
<proteinExistence type="predicted"/>
<dbReference type="AlphaFoldDB" id="A0A4S8ITF5"/>
<protein>
    <submittedName>
        <fullName evidence="1">Uncharacterized protein</fullName>
    </submittedName>
</protein>
<comment type="caution">
    <text evidence="1">The sequence shown here is derived from an EMBL/GenBank/DDBJ whole genome shotgun (WGS) entry which is preliminary data.</text>
</comment>